<reference evidence="2" key="1">
    <citation type="submission" date="2021-06" db="EMBL/GenBank/DDBJ databases">
        <title>Comparative genomics, transcriptomics and evolutionary studies reveal genomic signatures of adaptation to plant cell wall in hemibiotrophic fungi.</title>
        <authorList>
            <consortium name="DOE Joint Genome Institute"/>
            <person name="Baroncelli R."/>
            <person name="Diaz J.F."/>
            <person name="Benocci T."/>
            <person name="Peng M."/>
            <person name="Battaglia E."/>
            <person name="Haridas S."/>
            <person name="Andreopoulos W."/>
            <person name="Labutti K."/>
            <person name="Pangilinan J."/>
            <person name="Floch G.L."/>
            <person name="Makela M.R."/>
            <person name="Henrissat B."/>
            <person name="Grigoriev I.V."/>
            <person name="Crouch J.A."/>
            <person name="De Vries R.P."/>
            <person name="Sukno S.A."/>
            <person name="Thon M.R."/>
        </authorList>
    </citation>
    <scope>NUCLEOTIDE SEQUENCE</scope>
    <source>
        <strain evidence="2">CBS 193.32</strain>
    </source>
</reference>
<dbReference type="RefSeq" id="XP_060430505.1">
    <property type="nucleotide sequence ID" value="XM_060574721.1"/>
</dbReference>
<dbReference type="EMBL" id="JAHMHR010000017">
    <property type="protein sequence ID" value="KAK1676502.1"/>
    <property type="molecule type" value="Genomic_DNA"/>
</dbReference>
<gene>
    <name evidence="2" type="ORF">BDP55DRAFT_661347</name>
</gene>
<evidence type="ECO:0000313" key="2">
    <source>
        <dbReference type="EMBL" id="KAK1676502.1"/>
    </source>
</evidence>
<comment type="caution">
    <text evidence="2">The sequence shown here is derived from an EMBL/GenBank/DDBJ whole genome shotgun (WGS) entry which is preliminary data.</text>
</comment>
<keyword evidence="3" id="KW-1185">Reference proteome</keyword>
<proteinExistence type="predicted"/>
<accession>A0AAJ0AQ64</accession>
<protein>
    <submittedName>
        <fullName evidence="2">Uncharacterized protein</fullName>
    </submittedName>
</protein>
<dbReference type="GeneID" id="85459247"/>
<sequence length="212" mass="23771">MCLEPPKNTLVARVSIPGFRVVLNQHSPYALRICQLNSSISELLDPSRPADMLRYLITTHDSGFFHIQSIPKPGLTQTEGPEVYEALIGMRSDYHDRLSCRTSTDQSTLDWVLSRTTVVDPMSLASTWHQRNEWSDRSYVVLPDRRHVLAAALKKPSTYPVLVLSVHLWKGAHAEALHDAQKMKSVSPSRNVDTSDSRHITTSAEEAKAASR</sequence>
<feature type="region of interest" description="Disordered" evidence="1">
    <location>
        <begin position="180"/>
        <end position="212"/>
    </location>
</feature>
<dbReference type="AlphaFoldDB" id="A0AAJ0AQ64"/>
<dbReference type="Proteomes" id="UP001224890">
    <property type="component" value="Unassembled WGS sequence"/>
</dbReference>
<evidence type="ECO:0000256" key="1">
    <source>
        <dbReference type="SAM" id="MobiDB-lite"/>
    </source>
</evidence>
<name>A0AAJ0AQ64_9PEZI</name>
<evidence type="ECO:0000313" key="3">
    <source>
        <dbReference type="Proteomes" id="UP001224890"/>
    </source>
</evidence>
<organism evidence="2 3">
    <name type="scientific">Colletotrichum godetiae</name>
    <dbReference type="NCBI Taxonomy" id="1209918"/>
    <lineage>
        <taxon>Eukaryota</taxon>
        <taxon>Fungi</taxon>
        <taxon>Dikarya</taxon>
        <taxon>Ascomycota</taxon>
        <taxon>Pezizomycotina</taxon>
        <taxon>Sordariomycetes</taxon>
        <taxon>Hypocreomycetidae</taxon>
        <taxon>Glomerellales</taxon>
        <taxon>Glomerellaceae</taxon>
        <taxon>Colletotrichum</taxon>
        <taxon>Colletotrichum acutatum species complex</taxon>
    </lineage>
</organism>
<feature type="compositionally biased region" description="Basic and acidic residues" evidence="1">
    <location>
        <begin position="193"/>
        <end position="212"/>
    </location>
</feature>